<protein>
    <submittedName>
        <fullName evidence="1">Uncharacterized protein</fullName>
    </submittedName>
</protein>
<comment type="caution">
    <text evidence="1">The sequence shown here is derived from an EMBL/GenBank/DDBJ whole genome shotgun (WGS) entry which is preliminary data.</text>
</comment>
<reference evidence="2" key="1">
    <citation type="journal article" date="2022" name="Mol. Ecol. Resour.">
        <title>The genomes of chicory, endive, great burdock and yacon provide insights into Asteraceae palaeo-polyploidization history and plant inulin production.</title>
        <authorList>
            <person name="Fan W."/>
            <person name="Wang S."/>
            <person name="Wang H."/>
            <person name="Wang A."/>
            <person name="Jiang F."/>
            <person name="Liu H."/>
            <person name="Zhao H."/>
            <person name="Xu D."/>
            <person name="Zhang Y."/>
        </authorList>
    </citation>
    <scope>NUCLEOTIDE SEQUENCE [LARGE SCALE GENOMIC DNA]</scope>
    <source>
        <strain evidence="2">cv. Niubang</strain>
    </source>
</reference>
<keyword evidence="2" id="KW-1185">Reference proteome</keyword>
<gene>
    <name evidence="1" type="ORF">L6452_08013</name>
</gene>
<proteinExistence type="predicted"/>
<sequence length="126" mass="13936">MGEETEAADTQISRLSITEVEGRDENTLIFLDSVDNYLILIETLSSTLRQGWLELASARHSMGASRVNSALLSLKQHSAATTVELDYDNGTSLLPPFPPPPPPSYFYSLVLVVVVVMWIMFLPKLP</sequence>
<organism evidence="1 2">
    <name type="scientific">Arctium lappa</name>
    <name type="common">Greater burdock</name>
    <name type="synonym">Lappa major</name>
    <dbReference type="NCBI Taxonomy" id="4217"/>
    <lineage>
        <taxon>Eukaryota</taxon>
        <taxon>Viridiplantae</taxon>
        <taxon>Streptophyta</taxon>
        <taxon>Embryophyta</taxon>
        <taxon>Tracheophyta</taxon>
        <taxon>Spermatophyta</taxon>
        <taxon>Magnoliopsida</taxon>
        <taxon>eudicotyledons</taxon>
        <taxon>Gunneridae</taxon>
        <taxon>Pentapetalae</taxon>
        <taxon>asterids</taxon>
        <taxon>campanulids</taxon>
        <taxon>Asterales</taxon>
        <taxon>Asteraceae</taxon>
        <taxon>Carduoideae</taxon>
        <taxon>Cardueae</taxon>
        <taxon>Arctiinae</taxon>
        <taxon>Arctium</taxon>
    </lineage>
</organism>
<name>A0ACB9DGC4_ARCLA</name>
<accession>A0ACB9DGC4</accession>
<evidence type="ECO:0000313" key="2">
    <source>
        <dbReference type="Proteomes" id="UP001055879"/>
    </source>
</evidence>
<reference evidence="1 2" key="2">
    <citation type="journal article" date="2022" name="Mol. Ecol. Resour.">
        <title>The genomes of chicory, endive, great burdock and yacon provide insights into Asteraceae paleo-polyploidization history and plant inulin production.</title>
        <authorList>
            <person name="Fan W."/>
            <person name="Wang S."/>
            <person name="Wang H."/>
            <person name="Wang A."/>
            <person name="Jiang F."/>
            <person name="Liu H."/>
            <person name="Zhao H."/>
            <person name="Xu D."/>
            <person name="Zhang Y."/>
        </authorList>
    </citation>
    <scope>NUCLEOTIDE SEQUENCE [LARGE SCALE GENOMIC DNA]</scope>
    <source>
        <strain evidence="2">cv. Niubang</strain>
    </source>
</reference>
<dbReference type="EMBL" id="CM042049">
    <property type="protein sequence ID" value="KAI3745612.1"/>
    <property type="molecule type" value="Genomic_DNA"/>
</dbReference>
<dbReference type="Proteomes" id="UP001055879">
    <property type="component" value="Linkage Group LG03"/>
</dbReference>
<evidence type="ECO:0000313" key="1">
    <source>
        <dbReference type="EMBL" id="KAI3745612.1"/>
    </source>
</evidence>